<gene>
    <name evidence="1" type="ORF">FK178_06465</name>
</gene>
<keyword evidence="2" id="KW-1185">Reference proteome</keyword>
<organism evidence="1 2">
    <name type="scientific">Antarcticibacterium arcticum</name>
    <dbReference type="NCBI Taxonomy" id="2585771"/>
    <lineage>
        <taxon>Bacteria</taxon>
        <taxon>Pseudomonadati</taxon>
        <taxon>Bacteroidota</taxon>
        <taxon>Flavobacteriia</taxon>
        <taxon>Flavobacteriales</taxon>
        <taxon>Flavobacteriaceae</taxon>
        <taxon>Antarcticibacterium</taxon>
    </lineage>
</organism>
<reference evidence="1 2" key="1">
    <citation type="submission" date="2019-08" db="EMBL/GenBank/DDBJ databases">
        <title>Antarcticibacterium arcticum sp. nov., a bacterium isolated from marine sediment of the Canadian Beaufort Sea.</title>
        <authorList>
            <person name="Lee Y.M."/>
            <person name="Baek K."/>
            <person name="Lee D.-H."/>
            <person name="Shin S.C."/>
            <person name="Jin Y.K."/>
            <person name="Park Y."/>
        </authorList>
    </citation>
    <scope>NUCLEOTIDE SEQUENCE [LARGE SCALE GENOMIC DNA]</scope>
    <source>
        <strain evidence="1 2">PAMC 28998</strain>
    </source>
</reference>
<dbReference type="Proteomes" id="UP000321954">
    <property type="component" value="Chromosome"/>
</dbReference>
<proteinExistence type="predicted"/>
<dbReference type="RefSeq" id="WP_146832403.1">
    <property type="nucleotide sequence ID" value="NZ_CP042476.1"/>
</dbReference>
<evidence type="ECO:0000313" key="2">
    <source>
        <dbReference type="Proteomes" id="UP000321954"/>
    </source>
</evidence>
<dbReference type="KEGG" id="anp:FK178_06465"/>
<evidence type="ECO:0000313" key="1">
    <source>
        <dbReference type="EMBL" id="QED37384.1"/>
    </source>
</evidence>
<dbReference type="AlphaFoldDB" id="A0A5B8YHS5"/>
<dbReference type="EMBL" id="CP042476">
    <property type="protein sequence ID" value="QED37384.1"/>
    <property type="molecule type" value="Genomic_DNA"/>
</dbReference>
<protein>
    <submittedName>
        <fullName evidence="1">Uncharacterized protein</fullName>
    </submittedName>
</protein>
<name>A0A5B8YHS5_9FLAO</name>
<accession>A0A5B8YHS5</accession>
<sequence length="82" mass="9126">MTSRKSRAGYRLPVFFVFKGACEQGFDNRITSLWSVILSGVCLEKSPGRLAPSCLFLFPCALEAKLDDNRIASLRSVILNWG</sequence>